<dbReference type="PROSITE" id="PS00514">
    <property type="entry name" value="FIBRINOGEN_C_1"/>
    <property type="match status" value="1"/>
</dbReference>
<evidence type="ECO:0000259" key="3">
    <source>
        <dbReference type="PROSITE" id="PS51406"/>
    </source>
</evidence>
<dbReference type="SMART" id="SM00186">
    <property type="entry name" value="FBG"/>
    <property type="match status" value="1"/>
</dbReference>
<keyword evidence="1" id="KW-1015">Disulfide bond</keyword>
<dbReference type="AlphaFoldDB" id="A0AAV2AZL9"/>
<dbReference type="Gene3D" id="3.90.215.10">
    <property type="entry name" value="Gamma Fibrinogen, chain A, domain 1"/>
    <property type="match status" value="1"/>
</dbReference>
<evidence type="ECO:0000256" key="2">
    <source>
        <dbReference type="SAM" id="SignalP"/>
    </source>
</evidence>
<dbReference type="InterPro" id="IPR050373">
    <property type="entry name" value="Fibrinogen_C-term_domain"/>
</dbReference>
<sequence length="330" mass="37786">MWILELSFKLLILVPLTVIYTQADSSACELKEKHLAILDLAKESISKARDLQPACVNDSKDISSNSSECGVKEKVSAYLDIANNLIDNAKENYSTCDDAKNEKNVLLLHKKPIDCLEILENGETKSGKYMIWPRNRISDGKPLKVYCDMDTDGGGWTVIQRRGNFSNKIDFSRKWKDYKQGFGNISEEFWIGNDNIFALTNQGNCTVRFDMKNAAKEYRFATYSSFWIENESAGYMLHFNKYKGTAGDGIDRIRSMQFSTIDKQYEKSRQTCPSTRMGGWWYIDCGWSNPNGKNLPGVKAGKEEYQYMNWHPFTGYDSLLSIEIKIRSKK</sequence>
<dbReference type="InterPro" id="IPR002181">
    <property type="entry name" value="Fibrinogen_a/b/g_C_dom"/>
</dbReference>
<reference evidence="4 5" key="1">
    <citation type="submission" date="2024-04" db="EMBL/GenBank/DDBJ databases">
        <authorList>
            <person name="Rising A."/>
            <person name="Reimegard J."/>
            <person name="Sonavane S."/>
            <person name="Akerstrom W."/>
            <person name="Nylinder S."/>
            <person name="Hedman E."/>
            <person name="Kallberg Y."/>
        </authorList>
    </citation>
    <scope>NUCLEOTIDE SEQUENCE [LARGE SCALE GENOMIC DNA]</scope>
</reference>
<feature type="domain" description="Fibrinogen C-terminal" evidence="3">
    <location>
        <begin position="106"/>
        <end position="330"/>
    </location>
</feature>
<dbReference type="InterPro" id="IPR014716">
    <property type="entry name" value="Fibrinogen_a/b/g_C_1"/>
</dbReference>
<gene>
    <name evidence="4" type="ORF">LARSCL_LOCUS15705</name>
</gene>
<evidence type="ECO:0000313" key="5">
    <source>
        <dbReference type="Proteomes" id="UP001497382"/>
    </source>
</evidence>
<keyword evidence="2" id="KW-0732">Signal</keyword>
<accession>A0AAV2AZL9</accession>
<comment type="caution">
    <text evidence="4">The sequence shown here is derived from an EMBL/GenBank/DDBJ whole genome shotgun (WGS) entry which is preliminary data.</text>
</comment>
<dbReference type="Proteomes" id="UP001497382">
    <property type="component" value="Unassembled WGS sequence"/>
</dbReference>
<dbReference type="PROSITE" id="PS51406">
    <property type="entry name" value="FIBRINOGEN_C_2"/>
    <property type="match status" value="1"/>
</dbReference>
<dbReference type="PANTHER" id="PTHR19143:SF327">
    <property type="entry name" value="FI21813P1-RELATED"/>
    <property type="match status" value="1"/>
</dbReference>
<feature type="signal peptide" evidence="2">
    <location>
        <begin position="1"/>
        <end position="23"/>
    </location>
</feature>
<evidence type="ECO:0000313" key="4">
    <source>
        <dbReference type="EMBL" id="CAL1289056.1"/>
    </source>
</evidence>
<protein>
    <recommendedName>
        <fullName evidence="3">Fibrinogen C-terminal domain-containing protein</fullName>
    </recommendedName>
</protein>
<proteinExistence type="predicted"/>
<dbReference type="Pfam" id="PF00147">
    <property type="entry name" value="Fibrinogen_C"/>
    <property type="match status" value="1"/>
</dbReference>
<dbReference type="GO" id="GO:0005615">
    <property type="term" value="C:extracellular space"/>
    <property type="evidence" value="ECO:0007669"/>
    <property type="project" value="TreeGrafter"/>
</dbReference>
<dbReference type="PANTHER" id="PTHR19143">
    <property type="entry name" value="FIBRINOGEN/TENASCIN/ANGIOPOEITIN"/>
    <property type="match status" value="1"/>
</dbReference>
<name>A0AAV2AZL9_9ARAC</name>
<dbReference type="NCBIfam" id="NF040941">
    <property type="entry name" value="GGGWT_bact"/>
    <property type="match status" value="1"/>
</dbReference>
<keyword evidence="5" id="KW-1185">Reference proteome</keyword>
<dbReference type="EMBL" id="CAXIEN010000242">
    <property type="protein sequence ID" value="CAL1289056.1"/>
    <property type="molecule type" value="Genomic_DNA"/>
</dbReference>
<feature type="chain" id="PRO_5043427199" description="Fibrinogen C-terminal domain-containing protein" evidence="2">
    <location>
        <begin position="24"/>
        <end position="330"/>
    </location>
</feature>
<dbReference type="CDD" id="cd00087">
    <property type="entry name" value="FReD"/>
    <property type="match status" value="1"/>
</dbReference>
<dbReference type="SUPFAM" id="SSF56496">
    <property type="entry name" value="Fibrinogen C-terminal domain-like"/>
    <property type="match status" value="1"/>
</dbReference>
<dbReference type="InterPro" id="IPR036056">
    <property type="entry name" value="Fibrinogen-like_C"/>
</dbReference>
<organism evidence="4 5">
    <name type="scientific">Larinioides sclopetarius</name>
    <dbReference type="NCBI Taxonomy" id="280406"/>
    <lineage>
        <taxon>Eukaryota</taxon>
        <taxon>Metazoa</taxon>
        <taxon>Ecdysozoa</taxon>
        <taxon>Arthropoda</taxon>
        <taxon>Chelicerata</taxon>
        <taxon>Arachnida</taxon>
        <taxon>Araneae</taxon>
        <taxon>Araneomorphae</taxon>
        <taxon>Entelegynae</taxon>
        <taxon>Araneoidea</taxon>
        <taxon>Araneidae</taxon>
        <taxon>Larinioides</taxon>
    </lineage>
</organism>
<evidence type="ECO:0000256" key="1">
    <source>
        <dbReference type="ARBA" id="ARBA00023157"/>
    </source>
</evidence>
<dbReference type="InterPro" id="IPR020837">
    <property type="entry name" value="Fibrinogen_CS"/>
</dbReference>